<reference evidence="1 2" key="1">
    <citation type="submission" date="2019-08" db="EMBL/GenBank/DDBJ databases">
        <title>Gluconobacter frateurii HD924 genome.</title>
        <authorList>
            <person name="Liu Y."/>
            <person name="Zhang P."/>
        </authorList>
    </citation>
    <scope>NUCLEOTIDE SEQUENCE [LARGE SCALE GENOMIC DNA]</scope>
    <source>
        <strain evidence="1 2">HD924</strain>
    </source>
</reference>
<dbReference type="EMBL" id="CP043043">
    <property type="protein sequence ID" value="QEH96689.1"/>
    <property type="molecule type" value="Genomic_DNA"/>
</dbReference>
<dbReference type="SUPFAM" id="SSF53254">
    <property type="entry name" value="Phosphoglycerate mutase-like"/>
    <property type="match status" value="1"/>
</dbReference>
<dbReference type="SMART" id="SM00855">
    <property type="entry name" value="PGAM"/>
    <property type="match status" value="1"/>
</dbReference>
<name>A0AAP9ET96_GLUTH</name>
<dbReference type="CDD" id="cd07067">
    <property type="entry name" value="HP_PGM_like"/>
    <property type="match status" value="1"/>
</dbReference>
<gene>
    <name evidence="1" type="ORF">FXF46_10550</name>
</gene>
<sequence length="171" mass="18430">MSERLLLILRHAEAGPHLYSGAGDIERPLTAAGQEQAARIGQKLAQLILPQPLQVLCSPARRTQETAMGVLSGMPDTIVPKFENSLYGADLDTLYGFIHGTADDVRTLLLIGHNPAIGALAYDLAGPAVQDEAFASLRRGYQPATLTIFKTTEDWINIRPSTVQASQVLTP</sequence>
<accession>A0AAP9ET96</accession>
<dbReference type="Gene3D" id="3.40.50.1240">
    <property type="entry name" value="Phosphoglycerate mutase-like"/>
    <property type="match status" value="1"/>
</dbReference>
<proteinExistence type="predicted"/>
<dbReference type="InterPro" id="IPR013078">
    <property type="entry name" value="His_Pase_superF_clade-1"/>
</dbReference>
<protein>
    <submittedName>
        <fullName evidence="1">Phosphohistidine phosphatase</fullName>
    </submittedName>
</protein>
<evidence type="ECO:0000313" key="1">
    <source>
        <dbReference type="EMBL" id="QEH96689.1"/>
    </source>
</evidence>
<dbReference type="InterPro" id="IPR029033">
    <property type="entry name" value="His_PPase_superfam"/>
</dbReference>
<dbReference type="RefSeq" id="WP_148620506.1">
    <property type="nucleotide sequence ID" value="NZ_CP043043.1"/>
</dbReference>
<evidence type="ECO:0000313" key="2">
    <source>
        <dbReference type="Proteomes" id="UP000323560"/>
    </source>
</evidence>
<dbReference type="KEGG" id="gti:FXF46_10550"/>
<organism evidence="1 2">
    <name type="scientific">Gluconobacter thailandicus</name>
    <dbReference type="NCBI Taxonomy" id="257438"/>
    <lineage>
        <taxon>Bacteria</taxon>
        <taxon>Pseudomonadati</taxon>
        <taxon>Pseudomonadota</taxon>
        <taxon>Alphaproteobacteria</taxon>
        <taxon>Acetobacterales</taxon>
        <taxon>Acetobacteraceae</taxon>
        <taxon>Gluconobacter</taxon>
    </lineage>
</organism>
<dbReference type="AlphaFoldDB" id="A0AAP9ET96"/>
<dbReference type="Pfam" id="PF00300">
    <property type="entry name" value="His_Phos_1"/>
    <property type="match status" value="1"/>
</dbReference>
<dbReference type="Proteomes" id="UP000323560">
    <property type="component" value="Chromosome"/>
</dbReference>